<feature type="compositionally biased region" description="Pro residues" evidence="1">
    <location>
        <begin position="399"/>
        <end position="409"/>
    </location>
</feature>
<dbReference type="InterPro" id="IPR017802">
    <property type="entry name" value="VWFA-rel_acidobac-type"/>
</dbReference>
<reference evidence="3" key="1">
    <citation type="submission" date="2021-04" db="EMBL/GenBank/DDBJ databases">
        <title>Phylogenetic analysis of Acidobacteriaceae.</title>
        <authorList>
            <person name="Qiu L."/>
            <person name="Zhang Q."/>
        </authorList>
    </citation>
    <scope>NUCLEOTIDE SEQUENCE</scope>
    <source>
        <strain evidence="3">DSM 25168</strain>
    </source>
</reference>
<feature type="region of interest" description="Disordered" evidence="1">
    <location>
        <begin position="388"/>
        <end position="459"/>
    </location>
</feature>
<sequence>MRRLRWFLFLGLLVFTALSSEAAPKRLTVTQLQQSLAADIAAHKRDSDIAKRLANTALSERIPQATFAQLIAQFPSNSQTVLALRVLANQSEFLDAPASEIAADPAPDDAAQLRILDNTRHYVANTLRGLPNLLATRTIDLYDDRPQPPPEGGWPTRSGLHLIGATSAEVSANRERDDQPATQSSAVWQAKFGLVSGGEFGSTLGMILTEAAPADVKWNHWEKGAKGTLAVFRYSVPASGSHFEIISSFQRETSVEGTRSARDGRGVSGIELRPNINSSNIEYVRTKPAYHGSLWIDPADGSVYRITMEADMSKGAPFKRAAMLVEYGPVNISGTAFICPLRSLAVSESQANAEAMIGNGVTEWLNETRFSNYHRFGSSARIVNDTAGAAAPESATPQPAEPAPPPQPQTPVAETSKPAPPAPSTPAVTPEAPPLEATAEPAPPQPAPAPTKAPDLPLTVSSNAASESVPTFRIAVNSLLVPAVVLDKAGRSVGGLGKQDFVVLDNGKPRAITGFTLLKRTRNTESRTNEKETTPDKTSPDKPAPEAPPSAQNRKRFLIFLFDDRHMTADDLPRVQKAANGLLNQPLAEDDYAAVVSLMGANSGITNDHAVLQAAVAKLSLHQALQHDRFDCPDVDYYSADQIMNHHNAMEFQMAVEKARQCLGIQTQGSSEDPYTGISNPNDPYQRAAMAAATRALAVGEEDARESLASVENVINAMTKLSGERVLILVSSGFLSPSPETMSLRSEIMDLAARNDVVVNALDARGLYAGNLDASQGGSTSTMALVTNQQGQNHLASMQASENAMSELAVGTGGRYFHNNNDLQGGLEMLANVPENSYLLEISLADVKPNGAYHRLEVKLAKPGLEVHARKGYVAPKPAATK</sequence>
<protein>
    <submittedName>
        <fullName evidence="3">VWA domain-containing protein</fullName>
    </submittedName>
</protein>
<dbReference type="AlphaFoldDB" id="A0A9J7BLF0"/>
<feature type="compositionally biased region" description="Basic and acidic residues" evidence="1">
    <location>
        <begin position="522"/>
        <end position="544"/>
    </location>
</feature>
<feature type="signal peptide" evidence="2">
    <location>
        <begin position="1"/>
        <end position="22"/>
    </location>
</feature>
<name>A0A9J7BLF0_9BACT</name>
<keyword evidence="2" id="KW-0732">Signal</keyword>
<keyword evidence="4" id="KW-1185">Reference proteome</keyword>
<dbReference type="Proteomes" id="UP001059380">
    <property type="component" value="Chromosome"/>
</dbReference>
<dbReference type="EMBL" id="CP093313">
    <property type="protein sequence ID" value="UWZ82602.1"/>
    <property type="molecule type" value="Genomic_DNA"/>
</dbReference>
<accession>A0A9J7BLF0</accession>
<dbReference type="KEGG" id="orp:MOP44_18770"/>
<organism evidence="3 4">
    <name type="scientific">Occallatibacter riparius</name>
    <dbReference type="NCBI Taxonomy" id="1002689"/>
    <lineage>
        <taxon>Bacteria</taxon>
        <taxon>Pseudomonadati</taxon>
        <taxon>Acidobacteriota</taxon>
        <taxon>Terriglobia</taxon>
        <taxon>Terriglobales</taxon>
        <taxon>Acidobacteriaceae</taxon>
        <taxon>Occallatibacter</taxon>
    </lineage>
</organism>
<evidence type="ECO:0000256" key="2">
    <source>
        <dbReference type="SAM" id="SignalP"/>
    </source>
</evidence>
<feature type="compositionally biased region" description="Low complexity" evidence="1">
    <location>
        <begin position="425"/>
        <end position="440"/>
    </location>
</feature>
<feature type="compositionally biased region" description="Pro residues" evidence="1">
    <location>
        <begin position="441"/>
        <end position="451"/>
    </location>
</feature>
<feature type="chain" id="PRO_5039896784" evidence="2">
    <location>
        <begin position="23"/>
        <end position="882"/>
    </location>
</feature>
<evidence type="ECO:0000313" key="4">
    <source>
        <dbReference type="Proteomes" id="UP001059380"/>
    </source>
</evidence>
<dbReference type="RefSeq" id="WP_260791790.1">
    <property type="nucleotide sequence ID" value="NZ_CP093313.1"/>
</dbReference>
<proteinExistence type="predicted"/>
<evidence type="ECO:0000256" key="1">
    <source>
        <dbReference type="SAM" id="MobiDB-lite"/>
    </source>
</evidence>
<feature type="region of interest" description="Disordered" evidence="1">
    <location>
        <begin position="518"/>
        <end position="550"/>
    </location>
</feature>
<feature type="compositionally biased region" description="Low complexity" evidence="1">
    <location>
        <begin position="389"/>
        <end position="398"/>
    </location>
</feature>
<gene>
    <name evidence="3" type="ORF">MOP44_18770</name>
</gene>
<dbReference type="NCBIfam" id="TIGR03436">
    <property type="entry name" value="acidobact_VWFA"/>
    <property type="match status" value="1"/>
</dbReference>
<evidence type="ECO:0000313" key="3">
    <source>
        <dbReference type="EMBL" id="UWZ82602.1"/>
    </source>
</evidence>